<name>A0A388T8F6_TERA1</name>
<sequence length="72" mass="8338">MNISRFTGYWADNSKYLYAHGIKLLFEGILFPARRDNLKKRATILGCLRVELNKRSEVKRDPQAREAGDVII</sequence>
<protein>
    <submittedName>
        <fullName evidence="1">Uncharacterized protein</fullName>
    </submittedName>
</protein>
<evidence type="ECO:0000313" key="1">
    <source>
        <dbReference type="EMBL" id="GBR72901.1"/>
    </source>
</evidence>
<organism evidence="1 2">
    <name type="scientific">Termititenax aidoneus</name>
    <dbReference type="NCBI Taxonomy" id="2218524"/>
    <lineage>
        <taxon>Bacteria</taxon>
        <taxon>Bacillati</taxon>
        <taxon>Candidatus Margulisiibacteriota</taxon>
        <taxon>Candidatus Termititenacia</taxon>
        <taxon>Candidatus Termititenacales</taxon>
        <taxon>Candidatus Termititenacaceae</taxon>
        <taxon>Candidatus Termititenax</taxon>
    </lineage>
</organism>
<dbReference type="EMBL" id="BGZN01000003">
    <property type="protein sequence ID" value="GBR72901.1"/>
    <property type="molecule type" value="Genomic_DNA"/>
</dbReference>
<reference evidence="1 2" key="1">
    <citation type="journal article" date="2019" name="ISME J.">
        <title>Genome analyses of uncultured TG2/ZB3 bacteria in 'Margulisbacteria' specifically attached to ectosymbiotic spirochetes of protists in the termite gut.</title>
        <authorList>
            <person name="Utami Y.D."/>
            <person name="Kuwahara H."/>
            <person name="Igai K."/>
            <person name="Murakami T."/>
            <person name="Sugaya K."/>
            <person name="Morikawa T."/>
            <person name="Nagura Y."/>
            <person name="Yuki M."/>
            <person name="Deevong P."/>
            <person name="Inoue T."/>
            <person name="Kihara K."/>
            <person name="Lo N."/>
            <person name="Yamada A."/>
            <person name="Ohkuma M."/>
            <person name="Hongoh Y."/>
        </authorList>
    </citation>
    <scope>NUCLEOTIDE SEQUENCE [LARGE SCALE GENOMIC DNA]</scope>
    <source>
        <strain evidence="1">NkOx7-01</strain>
    </source>
</reference>
<keyword evidence="2" id="KW-1185">Reference proteome</keyword>
<evidence type="ECO:0000313" key="2">
    <source>
        <dbReference type="Proteomes" id="UP000269352"/>
    </source>
</evidence>
<gene>
    <name evidence="1" type="ORF">NO1_0358</name>
</gene>
<accession>A0A388T8F6</accession>
<dbReference type="AlphaFoldDB" id="A0A388T8F6"/>
<proteinExistence type="predicted"/>
<dbReference type="Proteomes" id="UP000269352">
    <property type="component" value="Unassembled WGS sequence"/>
</dbReference>
<comment type="caution">
    <text evidence="1">The sequence shown here is derived from an EMBL/GenBank/DDBJ whole genome shotgun (WGS) entry which is preliminary data.</text>
</comment>